<evidence type="ECO:0000259" key="7">
    <source>
        <dbReference type="PROSITE" id="PS50102"/>
    </source>
</evidence>
<keyword evidence="6" id="KW-0732">Signal</keyword>
<dbReference type="InterPro" id="IPR000504">
    <property type="entry name" value="RRM_dom"/>
</dbReference>
<feature type="region of interest" description="Disordered" evidence="5">
    <location>
        <begin position="452"/>
        <end position="478"/>
    </location>
</feature>
<evidence type="ECO:0000256" key="3">
    <source>
        <dbReference type="ARBA" id="ARBA00023242"/>
    </source>
</evidence>
<dbReference type="Pfam" id="PF00076">
    <property type="entry name" value="RRM_1"/>
    <property type="match status" value="1"/>
</dbReference>
<accession>A0A640KAA0</accession>
<feature type="signal peptide" evidence="6">
    <location>
        <begin position="1"/>
        <end position="30"/>
    </location>
</feature>
<evidence type="ECO:0000256" key="1">
    <source>
        <dbReference type="ARBA" id="ARBA00004604"/>
    </source>
</evidence>
<feature type="compositionally biased region" description="Basic residues" evidence="5">
    <location>
        <begin position="51"/>
        <end position="72"/>
    </location>
</feature>
<feature type="region of interest" description="Disordered" evidence="5">
    <location>
        <begin position="50"/>
        <end position="72"/>
    </location>
</feature>
<gene>
    <name evidence="8" type="ORF">LtaPh_1014000</name>
</gene>
<dbReference type="GO" id="GO:0003723">
    <property type="term" value="F:RNA binding"/>
    <property type="evidence" value="ECO:0007669"/>
    <property type="project" value="UniProtKB-UniRule"/>
</dbReference>
<comment type="caution">
    <text evidence="8">The sequence shown here is derived from an EMBL/GenBank/DDBJ whole genome shotgun (WGS) entry which is preliminary data.</text>
</comment>
<keyword evidence="2 4" id="KW-0694">RNA-binding</keyword>
<name>A0A640KAA0_LEITA</name>
<feature type="chain" id="PRO_5024902641" evidence="6">
    <location>
        <begin position="31"/>
        <end position="478"/>
    </location>
</feature>
<organism evidence="8 9">
    <name type="scientific">Leishmania tarentolae</name>
    <name type="common">Sauroleishmania tarentolae</name>
    <dbReference type="NCBI Taxonomy" id="5689"/>
    <lineage>
        <taxon>Eukaryota</taxon>
        <taxon>Discoba</taxon>
        <taxon>Euglenozoa</taxon>
        <taxon>Kinetoplastea</taxon>
        <taxon>Metakinetoplastina</taxon>
        <taxon>Trypanosomatida</taxon>
        <taxon>Trypanosomatidae</taxon>
        <taxon>Leishmaniinae</taxon>
        <taxon>Leishmania</taxon>
        <taxon>lizard Leishmania</taxon>
    </lineage>
</organism>
<evidence type="ECO:0000256" key="2">
    <source>
        <dbReference type="ARBA" id="ARBA00022884"/>
    </source>
</evidence>
<keyword evidence="3" id="KW-0539">Nucleus</keyword>
<feature type="compositionally biased region" description="Low complexity" evidence="5">
    <location>
        <begin position="137"/>
        <end position="146"/>
    </location>
</feature>
<comment type="subcellular location">
    <subcellularLocation>
        <location evidence="1">Nucleus</location>
        <location evidence="1">Nucleolus</location>
    </subcellularLocation>
</comment>
<evidence type="ECO:0000313" key="8">
    <source>
        <dbReference type="EMBL" id="GET86570.1"/>
    </source>
</evidence>
<keyword evidence="9" id="KW-1185">Reference proteome</keyword>
<dbReference type="PANTHER" id="PTHR46754">
    <property type="entry name" value="MKI67 FHA DOMAIN-INTERACTING NUCLEOLAR PHOSPHOPROTEIN"/>
    <property type="match status" value="1"/>
</dbReference>
<dbReference type="SMART" id="SM00360">
    <property type="entry name" value="RRM"/>
    <property type="match status" value="1"/>
</dbReference>
<dbReference type="Proteomes" id="UP000419144">
    <property type="component" value="Unassembled WGS sequence"/>
</dbReference>
<dbReference type="OrthoDB" id="21467at2759"/>
<feature type="compositionally biased region" description="Low complexity" evidence="5">
    <location>
        <begin position="158"/>
        <end position="167"/>
    </location>
</feature>
<feature type="domain" description="RRM" evidence="7">
    <location>
        <begin position="263"/>
        <end position="342"/>
    </location>
</feature>
<evidence type="ECO:0000313" key="9">
    <source>
        <dbReference type="Proteomes" id="UP000419144"/>
    </source>
</evidence>
<dbReference type="EMBL" id="BLBS01000012">
    <property type="protein sequence ID" value="GET86570.1"/>
    <property type="molecule type" value="Genomic_DNA"/>
</dbReference>
<feature type="compositionally biased region" description="Low complexity" evidence="5">
    <location>
        <begin position="461"/>
        <end position="472"/>
    </location>
</feature>
<dbReference type="SUPFAM" id="SSF54928">
    <property type="entry name" value="RNA-binding domain, RBD"/>
    <property type="match status" value="1"/>
</dbReference>
<feature type="compositionally biased region" description="Acidic residues" evidence="5">
    <location>
        <begin position="198"/>
        <end position="210"/>
    </location>
</feature>
<evidence type="ECO:0000256" key="5">
    <source>
        <dbReference type="SAM" id="MobiDB-lite"/>
    </source>
</evidence>
<dbReference type="Gene3D" id="3.30.70.330">
    <property type="match status" value="1"/>
</dbReference>
<protein>
    <submittedName>
        <fullName evidence="8">RNA-binding protein-like protein</fullName>
    </submittedName>
</protein>
<dbReference type="PROSITE" id="PS50102">
    <property type="entry name" value="RRM"/>
    <property type="match status" value="1"/>
</dbReference>
<dbReference type="AlphaFoldDB" id="A0A640KAA0"/>
<dbReference type="VEuPathDB" id="TriTrypDB:LtaPh_1014000"/>
<proteinExistence type="predicted"/>
<evidence type="ECO:0000256" key="6">
    <source>
        <dbReference type="SAM" id="SignalP"/>
    </source>
</evidence>
<sequence>MALSWTCHPLPLCIFNLLSLSSLYSLYARASPCCAQRVSKEAARDTAAYHKQAHRNRCGHTKRKSPSHTHTHTHLAHGRVTLHVSPTHHHLIMPPKRALKKADRTAATGKRKTLSFAESTVKAAAAALQTTHVDAPVKAAVRRVPPTAAPRKKKQNAKKTTGTTSSASKKRAAGDLKRSGIVKAKKAEEEATALPVPSDEENSSDDEDDMLNGSAAVDSDADDLSDMANRSTSDDEDADLGPSKRVSSSASRERESNTVEPYRVVRLSFLPPEFQEPQLYKFLNQFGATVRNCFCVRSKRSHRSRGVAYVEFDKESVIPIVVEECNGMALGGKAVRARAVTMRRRMPSRQMVSRRRALAYAYKTKGTPLKKHDLRRKDPVGLLIKAVRTEKENNCYLKSLGIDFETDFFKSQLATLPPGLLMKKRSRSKKSENGAVAAAGVAKVVVSTIDTATAAPKSRQRQAASKAPAPKATGKKTK</sequence>
<feature type="region of interest" description="Disordered" evidence="5">
    <location>
        <begin position="137"/>
        <end position="257"/>
    </location>
</feature>
<reference evidence="8" key="1">
    <citation type="submission" date="2019-11" db="EMBL/GenBank/DDBJ databases">
        <title>Leishmania tarentolae CDS.</title>
        <authorList>
            <person name="Goto Y."/>
            <person name="Yamagishi J."/>
        </authorList>
    </citation>
    <scope>NUCLEOTIDE SEQUENCE [LARGE SCALE GENOMIC DNA]</scope>
    <source>
        <strain evidence="8">Parrot Tar II</strain>
    </source>
</reference>
<dbReference type="GO" id="GO:0005730">
    <property type="term" value="C:nucleolus"/>
    <property type="evidence" value="ECO:0007669"/>
    <property type="project" value="UniProtKB-SubCell"/>
</dbReference>
<dbReference type="InterPro" id="IPR035979">
    <property type="entry name" value="RBD_domain_sf"/>
</dbReference>
<dbReference type="InterPro" id="IPR012677">
    <property type="entry name" value="Nucleotide-bd_a/b_plait_sf"/>
</dbReference>
<evidence type="ECO:0000256" key="4">
    <source>
        <dbReference type="PROSITE-ProRule" id="PRU00176"/>
    </source>
</evidence>